<dbReference type="Gene3D" id="1.10.340.70">
    <property type="match status" value="1"/>
</dbReference>
<dbReference type="Pfam" id="PF17921">
    <property type="entry name" value="Integrase_H2C2"/>
    <property type="match status" value="1"/>
</dbReference>
<organism evidence="3">
    <name type="scientific">Fagus sylvatica</name>
    <name type="common">Beechnut</name>
    <dbReference type="NCBI Taxonomy" id="28930"/>
    <lineage>
        <taxon>Eukaryota</taxon>
        <taxon>Viridiplantae</taxon>
        <taxon>Streptophyta</taxon>
        <taxon>Embryophyta</taxon>
        <taxon>Tracheophyta</taxon>
        <taxon>Spermatophyta</taxon>
        <taxon>Magnoliopsida</taxon>
        <taxon>eudicotyledons</taxon>
        <taxon>Gunneridae</taxon>
        <taxon>Pentapetalae</taxon>
        <taxon>rosids</taxon>
        <taxon>fabids</taxon>
        <taxon>Fagales</taxon>
        <taxon>Fagaceae</taxon>
        <taxon>Fagus</taxon>
    </lineage>
</organism>
<dbReference type="Gene3D" id="3.30.420.10">
    <property type="entry name" value="Ribonuclease H-like superfamily/Ribonuclease H"/>
    <property type="match status" value="1"/>
</dbReference>
<reference evidence="3" key="1">
    <citation type="submission" date="2018-02" db="EMBL/GenBank/DDBJ databases">
        <authorList>
            <person name="Cohen D.B."/>
            <person name="Kent A.D."/>
        </authorList>
    </citation>
    <scope>NUCLEOTIDE SEQUENCE</scope>
</reference>
<evidence type="ECO:0000259" key="2">
    <source>
        <dbReference type="PROSITE" id="PS50994"/>
    </source>
</evidence>
<dbReference type="EMBL" id="OIVN01004002">
    <property type="protein sequence ID" value="SPD14886.1"/>
    <property type="molecule type" value="Genomic_DNA"/>
</dbReference>
<dbReference type="GO" id="GO:0015074">
    <property type="term" value="P:DNA integration"/>
    <property type="evidence" value="ECO:0007669"/>
    <property type="project" value="InterPro"/>
</dbReference>
<feature type="region of interest" description="Disordered" evidence="1">
    <location>
        <begin position="14"/>
        <end position="67"/>
    </location>
</feature>
<dbReference type="InterPro" id="IPR041588">
    <property type="entry name" value="Integrase_H2C2"/>
</dbReference>
<dbReference type="PANTHER" id="PTHR47266">
    <property type="entry name" value="ENDONUCLEASE-RELATED"/>
    <property type="match status" value="1"/>
</dbReference>
<dbReference type="InterPro" id="IPR012337">
    <property type="entry name" value="RNaseH-like_sf"/>
</dbReference>
<dbReference type="SUPFAM" id="SSF53098">
    <property type="entry name" value="Ribonuclease H-like"/>
    <property type="match status" value="1"/>
</dbReference>
<protein>
    <recommendedName>
        <fullName evidence="2">Integrase catalytic domain-containing protein</fullName>
    </recommendedName>
</protein>
<dbReference type="InterPro" id="IPR036397">
    <property type="entry name" value="RNaseH_sf"/>
</dbReference>
<proteinExistence type="predicted"/>
<gene>
    <name evidence="3" type="ORF">FSB_LOCUS42768</name>
</gene>
<dbReference type="AlphaFoldDB" id="A0A2N9HL41"/>
<evidence type="ECO:0000313" key="3">
    <source>
        <dbReference type="EMBL" id="SPD14886.1"/>
    </source>
</evidence>
<dbReference type="InterPro" id="IPR001584">
    <property type="entry name" value="Integrase_cat-core"/>
</dbReference>
<accession>A0A2N9HL41</accession>
<name>A0A2N9HL41_FAGSY</name>
<dbReference type="PROSITE" id="PS50994">
    <property type="entry name" value="INTEGRASE"/>
    <property type="match status" value="1"/>
</dbReference>
<dbReference type="InterPro" id="IPR052160">
    <property type="entry name" value="Gypsy_RT_Integrase-like"/>
</dbReference>
<evidence type="ECO:0000256" key="1">
    <source>
        <dbReference type="SAM" id="MobiDB-lite"/>
    </source>
</evidence>
<dbReference type="GO" id="GO:0003676">
    <property type="term" value="F:nucleic acid binding"/>
    <property type="evidence" value="ECO:0007669"/>
    <property type="project" value="InterPro"/>
</dbReference>
<sequence length="268" mass="30540">MALKEQVEMLIRQDKLQKYVGHPPNTRPPKAQRPKEWTENPKPGPVGEIRTIVGGPAARGISRTSRKAYARQGSSTGRFIAEFTTKDDEPKEEEEQVSKWTAHIDGSSTKNAGEIGIIFYYAIRRRTQGCLAPTEAEYVLKEMHEGICRNHSGARSLSNKIIRAGYYWPSIQMDTNSFVQRCDKCQRFANLLHSPPEELTSMTTPWPFAQWGLDIMGPFPIGRRQLKLLVVAIDYFTKWVEAEPLATITERNIQNFVWKAVIYQFGIP</sequence>
<feature type="domain" description="Integrase catalytic" evidence="2">
    <location>
        <begin position="201"/>
        <end position="268"/>
    </location>
</feature>